<evidence type="ECO:0000256" key="1">
    <source>
        <dbReference type="SAM" id="MobiDB-lite"/>
    </source>
</evidence>
<dbReference type="Proteomes" id="UP000295547">
    <property type="component" value="Unassembled WGS sequence"/>
</dbReference>
<evidence type="ECO:0000313" key="2">
    <source>
        <dbReference type="EMBL" id="TCU26960.1"/>
    </source>
</evidence>
<dbReference type="EMBL" id="SMBJ01000004">
    <property type="protein sequence ID" value="TCU26960.1"/>
    <property type="molecule type" value="Genomic_DNA"/>
</dbReference>
<accession>A0A4R3QWV6</accession>
<protein>
    <submittedName>
        <fullName evidence="2">Uncharacterized protein</fullName>
    </submittedName>
</protein>
<reference evidence="2 3" key="1">
    <citation type="submission" date="2019-03" db="EMBL/GenBank/DDBJ databases">
        <title>Genomic Encyclopedia of Type Strains, Phase IV (KMG-V): Genome sequencing to study the core and pangenomes of soil and plant-associated prokaryotes.</title>
        <authorList>
            <person name="Whitman W."/>
        </authorList>
    </citation>
    <scope>NUCLEOTIDE SEQUENCE [LARGE SCALE GENOMIC DNA]</scope>
    <source>
        <strain evidence="2 3">Gr42</strain>
    </source>
</reference>
<comment type="caution">
    <text evidence="2">The sequence shown here is derived from an EMBL/GenBank/DDBJ whole genome shotgun (WGS) entry which is preliminary data.</text>
</comment>
<feature type="region of interest" description="Disordered" evidence="1">
    <location>
        <begin position="94"/>
        <end position="133"/>
    </location>
</feature>
<keyword evidence="3" id="KW-1185">Reference proteome</keyword>
<sequence length="133" mass="14673">MPPDLANAIDAEVRLEYAAHLDLHRHVVASASRHAIHVHAFGEGLVIGGRGNRQQFADRLDPEHRTVFIDEGDHRFSGRRAPPGRNMQTLCAVSRWSDKARSSPAQEPSSSRSLRLGAQAGNHRPLRPSSPIH</sequence>
<gene>
    <name evidence="2" type="ORF">EV130_104578</name>
</gene>
<name>A0A4R3QWV6_9HYPH</name>
<dbReference type="AlphaFoldDB" id="A0A4R3QWV6"/>
<organism evidence="2 3">
    <name type="scientific">Rhizobium azibense</name>
    <dbReference type="NCBI Taxonomy" id="1136135"/>
    <lineage>
        <taxon>Bacteria</taxon>
        <taxon>Pseudomonadati</taxon>
        <taxon>Pseudomonadota</taxon>
        <taxon>Alphaproteobacteria</taxon>
        <taxon>Hyphomicrobiales</taxon>
        <taxon>Rhizobiaceae</taxon>
        <taxon>Rhizobium/Agrobacterium group</taxon>
        <taxon>Rhizobium</taxon>
    </lineage>
</organism>
<feature type="compositionally biased region" description="Low complexity" evidence="1">
    <location>
        <begin position="102"/>
        <end position="113"/>
    </location>
</feature>
<evidence type="ECO:0000313" key="3">
    <source>
        <dbReference type="Proteomes" id="UP000295547"/>
    </source>
</evidence>
<proteinExistence type="predicted"/>